<feature type="compositionally biased region" description="Pro residues" evidence="1">
    <location>
        <begin position="1"/>
        <end position="13"/>
    </location>
</feature>
<proteinExistence type="predicted"/>
<feature type="compositionally biased region" description="Basic residues" evidence="1">
    <location>
        <begin position="16"/>
        <end position="26"/>
    </location>
</feature>
<sequence>MCPCSPLIPPNPPLKKGGKKDKLRKGERRISPFFKGGLREFVILHRFHILA</sequence>
<feature type="region of interest" description="Disordered" evidence="1">
    <location>
        <begin position="1"/>
        <end position="26"/>
    </location>
</feature>
<gene>
    <name evidence="2" type="ORF">JETT_0813</name>
</gene>
<dbReference type="AlphaFoldDB" id="A0A533QDT5"/>
<dbReference type="Proteomes" id="UP000319783">
    <property type="component" value="Unassembled WGS sequence"/>
</dbReference>
<comment type="caution">
    <text evidence="2">The sequence shown here is derived from an EMBL/GenBank/DDBJ whole genome shotgun (WGS) entry which is preliminary data.</text>
</comment>
<dbReference type="EMBL" id="SULG01000011">
    <property type="protein sequence ID" value="TLD42913.1"/>
    <property type="molecule type" value="Genomic_DNA"/>
</dbReference>
<evidence type="ECO:0000313" key="2">
    <source>
        <dbReference type="EMBL" id="TLD42913.1"/>
    </source>
</evidence>
<organism evidence="2 3">
    <name type="scientific">Candidatus Jettenia ecosi</name>
    <dbReference type="NCBI Taxonomy" id="2494326"/>
    <lineage>
        <taxon>Bacteria</taxon>
        <taxon>Pseudomonadati</taxon>
        <taxon>Planctomycetota</taxon>
        <taxon>Candidatus Brocadiia</taxon>
        <taxon>Candidatus Brocadiales</taxon>
        <taxon>Candidatus Brocadiaceae</taxon>
        <taxon>Candidatus Jettenia</taxon>
    </lineage>
</organism>
<accession>A0A533QDT5</accession>
<evidence type="ECO:0000256" key="1">
    <source>
        <dbReference type="SAM" id="MobiDB-lite"/>
    </source>
</evidence>
<evidence type="ECO:0000313" key="3">
    <source>
        <dbReference type="Proteomes" id="UP000319783"/>
    </source>
</evidence>
<reference evidence="2 3" key="1">
    <citation type="submission" date="2019-04" db="EMBL/GenBank/DDBJ databases">
        <title>Genome of a novel bacterium Candidatus Jettenia ecosi reconstructed from metagenome of an anammox bioreactor.</title>
        <authorList>
            <person name="Mardanov A.V."/>
            <person name="Beletsky A.V."/>
            <person name="Ravin N.V."/>
            <person name="Botchkova E.A."/>
            <person name="Litti Y.V."/>
            <person name="Nozhevnikova A.N."/>
        </authorList>
    </citation>
    <scope>NUCLEOTIDE SEQUENCE [LARGE SCALE GENOMIC DNA]</scope>
    <source>
        <strain evidence="2">J2</strain>
    </source>
</reference>
<protein>
    <submittedName>
        <fullName evidence="2">Uncharacterized protein</fullName>
    </submittedName>
</protein>
<name>A0A533QDT5_9BACT</name>